<evidence type="ECO:0000256" key="2">
    <source>
        <dbReference type="ARBA" id="ARBA00007844"/>
    </source>
</evidence>
<dbReference type="InterPro" id="IPR009378">
    <property type="entry name" value="H2_N"/>
</dbReference>
<feature type="domain" description="Condensin-2 complex subunit H2 C-terminal" evidence="6">
    <location>
        <begin position="631"/>
        <end position="753"/>
    </location>
</feature>
<dbReference type="PANTHER" id="PTHR14324">
    <property type="entry name" value="CONDENSIN-2 COMPLEX SUBUNIT H2"/>
    <property type="match status" value="1"/>
</dbReference>
<accession>A0A1I7RK57</accession>
<dbReference type="GO" id="GO:0003682">
    <property type="term" value="F:chromatin binding"/>
    <property type="evidence" value="ECO:0007669"/>
    <property type="project" value="TreeGrafter"/>
</dbReference>
<dbReference type="GO" id="GO:0000796">
    <property type="term" value="C:condensin complex"/>
    <property type="evidence" value="ECO:0007669"/>
    <property type="project" value="TreeGrafter"/>
</dbReference>
<dbReference type="eggNOG" id="KOG2359">
    <property type="taxonomic scope" value="Eukaryota"/>
</dbReference>
<evidence type="ECO:0000313" key="10">
    <source>
        <dbReference type="Proteomes" id="UP000659654"/>
    </source>
</evidence>
<evidence type="ECO:0000259" key="5">
    <source>
        <dbReference type="Pfam" id="PF06278"/>
    </source>
</evidence>
<evidence type="ECO:0000313" key="9">
    <source>
        <dbReference type="Proteomes" id="UP000095284"/>
    </source>
</evidence>
<dbReference type="EMBL" id="CAJFCV020000006">
    <property type="protein sequence ID" value="CAG9131487.1"/>
    <property type="molecule type" value="Genomic_DNA"/>
</dbReference>
<feature type="compositionally biased region" description="Acidic residues" evidence="4">
    <location>
        <begin position="516"/>
        <end position="531"/>
    </location>
</feature>
<evidence type="ECO:0000256" key="3">
    <source>
        <dbReference type="ARBA" id="ARBA00023242"/>
    </source>
</evidence>
<dbReference type="GO" id="GO:0010032">
    <property type="term" value="P:meiotic chromosome condensation"/>
    <property type="evidence" value="ECO:0007669"/>
    <property type="project" value="TreeGrafter"/>
</dbReference>
<dbReference type="PANTHER" id="PTHR14324:SF3">
    <property type="entry name" value="CONDENSIN-2 COMPLEX SUBUNIT H2"/>
    <property type="match status" value="1"/>
</dbReference>
<name>A0A1I7RK57_BURXY</name>
<dbReference type="AlphaFoldDB" id="A0A1I7RK57"/>
<dbReference type="Proteomes" id="UP000095284">
    <property type="component" value="Unplaced"/>
</dbReference>
<evidence type="ECO:0000313" key="8">
    <source>
        <dbReference type="EMBL" id="CAG9131487.1"/>
    </source>
</evidence>
<feature type="domain" description="Condensin II complex subunit H2 N-terminal" evidence="5">
    <location>
        <begin position="10"/>
        <end position="113"/>
    </location>
</feature>
<evidence type="ECO:0000313" key="7">
    <source>
        <dbReference type="EMBL" id="CAD5235231.1"/>
    </source>
</evidence>
<comment type="subcellular location">
    <subcellularLocation>
        <location evidence="1">Nucleus</location>
    </subcellularLocation>
</comment>
<dbReference type="SMR" id="A0A1I7RK57"/>
<dbReference type="Pfam" id="PF06278">
    <property type="entry name" value="CNDH2_N"/>
    <property type="match status" value="1"/>
</dbReference>
<evidence type="ECO:0000259" key="6">
    <source>
        <dbReference type="Pfam" id="PF16858"/>
    </source>
</evidence>
<evidence type="ECO:0000313" key="11">
    <source>
        <dbReference type="WBParaSite" id="BXY_0109000.1"/>
    </source>
</evidence>
<proteinExistence type="inferred from homology"/>
<sequence length="762" mass="87044">MDEEEARIARYRYLLQPIRDLSDHLDDDIYEILGVYLEKLRSDRERNVQGDDGELIKFNFSEAAVLLQSSFQLFAKKVDRLYDLVCEAYSGAGIKKKGKRGINAENNEETDLSRRKNDFDMKVDENALIHNSIDLKWLLDQDKRKENKVPVKVGQLRVEGERDRLVDLPISFMPTKKTAPSKHYLGFEQANDHIFIRQDELFAFSSVAFASEHAQKMTVLMNVAYLPLIDQITENLEPFRNLYGENGETNLDDIPEQDSQFQNESNDDLGGAGGFEPEQIQLDEEAPMDILPPENLADTVEGVRRATDVRATLLTQPPTVIADSSLPCDSQLDSNESRRSQRVVKKWRDRIELIDEFEPLEVKRKPLKISKTHIKRGDQQVAKRDKLIKEKLEEQGLKEQENRLGSYMTARVFSRKLTRTGSVLANLNPSLRSKQIQALNSVLYAQEKYEAKVLKQRKEEEKQRRREAQAEEREKRRSNRRSGHNESGNVGALQRVRNSLFNGTGEHPVDNFGALPDDDVPVGEESDEEEPQTAAELLAQEVDDLAGHDYVDDDPADEMDIDLPETQDDHAMPVGDLSRPNMEELAEFNECATEMEEEYALFVKEHPILDQLFEDMNNGPQTQIFKSIFSYWNKTDSGKINNKGKRQIQEWNQRIANRLAEEEQHKPFDIHSYGTDVIAAFGEGESSVGTSKTLPEVMRGSGRYEKSRFLLATLILANCNNVEISAVPPKEGEKPTNNVTLKLLSRKRHHEVFADEQKLITG</sequence>
<keyword evidence="10" id="KW-1185">Reference proteome</keyword>
<gene>
    <name evidence="7" type="ORF">BXYJ_LOCUS15322</name>
</gene>
<comment type="similarity">
    <text evidence="2">Belongs to the CND2 H2 (condensin-2 subunit 2) family.</text>
</comment>
<feature type="region of interest" description="Disordered" evidence="4">
    <location>
        <begin position="246"/>
        <end position="276"/>
    </location>
</feature>
<feature type="compositionally biased region" description="Basic and acidic residues" evidence="4">
    <location>
        <begin position="456"/>
        <end position="475"/>
    </location>
</feature>
<dbReference type="InterPro" id="IPR031739">
    <property type="entry name" value="Ncaph2"/>
</dbReference>
<reference evidence="11" key="1">
    <citation type="submission" date="2016-11" db="UniProtKB">
        <authorList>
            <consortium name="WormBaseParasite"/>
        </authorList>
    </citation>
    <scope>IDENTIFICATION</scope>
</reference>
<dbReference type="EMBL" id="CAJFDI010000006">
    <property type="protein sequence ID" value="CAD5235231.1"/>
    <property type="molecule type" value="Genomic_DNA"/>
</dbReference>
<reference evidence="8" key="2">
    <citation type="submission" date="2020-08" db="EMBL/GenBank/DDBJ databases">
        <authorList>
            <person name="Kikuchi T."/>
        </authorList>
    </citation>
    <scope>NUCLEOTIDE SEQUENCE</scope>
    <source>
        <strain evidence="7">Ka4C1</strain>
    </source>
</reference>
<organism evidence="9 11">
    <name type="scientific">Bursaphelenchus xylophilus</name>
    <name type="common">Pinewood nematode worm</name>
    <name type="synonym">Aphelenchoides xylophilus</name>
    <dbReference type="NCBI Taxonomy" id="6326"/>
    <lineage>
        <taxon>Eukaryota</taxon>
        <taxon>Metazoa</taxon>
        <taxon>Ecdysozoa</taxon>
        <taxon>Nematoda</taxon>
        <taxon>Chromadorea</taxon>
        <taxon>Rhabditida</taxon>
        <taxon>Tylenchina</taxon>
        <taxon>Tylenchomorpha</taxon>
        <taxon>Aphelenchoidea</taxon>
        <taxon>Aphelenchoididae</taxon>
        <taxon>Bursaphelenchus</taxon>
    </lineage>
</organism>
<dbReference type="Pfam" id="PF16858">
    <property type="entry name" value="CNDH2_C"/>
    <property type="match status" value="1"/>
</dbReference>
<keyword evidence="3" id="KW-0539">Nucleus</keyword>
<evidence type="ECO:0000256" key="1">
    <source>
        <dbReference type="ARBA" id="ARBA00004123"/>
    </source>
</evidence>
<evidence type="ECO:0000256" key="4">
    <source>
        <dbReference type="SAM" id="MobiDB-lite"/>
    </source>
</evidence>
<dbReference type="InterPro" id="IPR031737">
    <property type="entry name" value="CNDH2_C"/>
</dbReference>
<protein>
    <submittedName>
        <fullName evidence="7">(pine wood nematode) hypothetical protein</fullName>
    </submittedName>
</protein>
<dbReference type="GO" id="GO:0005634">
    <property type="term" value="C:nucleus"/>
    <property type="evidence" value="ECO:0007669"/>
    <property type="project" value="UniProtKB-SubCell"/>
</dbReference>
<dbReference type="WBParaSite" id="BXY_0109000.1">
    <property type="protein sequence ID" value="BXY_0109000.1"/>
    <property type="gene ID" value="BXY_0109000"/>
</dbReference>
<dbReference type="OrthoDB" id="10038475at2759"/>
<dbReference type="Proteomes" id="UP000582659">
    <property type="component" value="Unassembled WGS sequence"/>
</dbReference>
<dbReference type="Proteomes" id="UP000659654">
    <property type="component" value="Unassembled WGS sequence"/>
</dbReference>
<dbReference type="GO" id="GO:0051306">
    <property type="term" value="P:mitotic sister chromatid separation"/>
    <property type="evidence" value="ECO:0007669"/>
    <property type="project" value="TreeGrafter"/>
</dbReference>
<feature type="region of interest" description="Disordered" evidence="4">
    <location>
        <begin position="456"/>
        <end position="533"/>
    </location>
</feature>